<gene>
    <name evidence="7" type="ORF">H6A13_11235</name>
</gene>
<comment type="similarity">
    <text evidence="2">Belongs to the Nudix hydrolase family.</text>
</comment>
<dbReference type="PANTHER" id="PTHR43758:SF2">
    <property type="entry name" value="OXIDIZED PURINE NUCLEOSIDE TRIPHOSPHATE HYDROLASE"/>
    <property type="match status" value="1"/>
</dbReference>
<dbReference type="InterPro" id="IPR015797">
    <property type="entry name" value="NUDIX_hydrolase-like_dom_sf"/>
</dbReference>
<comment type="caution">
    <text evidence="7">The sequence shown here is derived from an EMBL/GenBank/DDBJ whole genome shotgun (WGS) entry which is preliminary data.</text>
</comment>
<evidence type="ECO:0000256" key="2">
    <source>
        <dbReference type="ARBA" id="ARBA00005582"/>
    </source>
</evidence>
<dbReference type="GO" id="GO:0008413">
    <property type="term" value="F:8-oxo-7,8-dihydroguanosine triphosphate pyrophosphatase activity"/>
    <property type="evidence" value="ECO:0007669"/>
    <property type="project" value="InterPro"/>
</dbReference>
<evidence type="ECO:0000256" key="5">
    <source>
        <dbReference type="ARBA" id="ARBA00022842"/>
    </source>
</evidence>
<dbReference type="GO" id="GO:0046872">
    <property type="term" value="F:metal ion binding"/>
    <property type="evidence" value="ECO:0007669"/>
    <property type="project" value="UniProtKB-KW"/>
</dbReference>
<proteinExistence type="inferred from homology"/>
<dbReference type="PROSITE" id="PS00893">
    <property type="entry name" value="NUDIX_BOX"/>
    <property type="match status" value="1"/>
</dbReference>
<dbReference type="PANTHER" id="PTHR43758">
    <property type="entry name" value="7,8-DIHYDRO-8-OXOGUANINE TRIPHOSPHATASE"/>
    <property type="match status" value="1"/>
</dbReference>
<dbReference type="RefSeq" id="WP_204909650.1">
    <property type="nucleotide sequence ID" value="NZ_JACJLV010000048.1"/>
</dbReference>
<evidence type="ECO:0000259" key="6">
    <source>
        <dbReference type="PROSITE" id="PS51462"/>
    </source>
</evidence>
<protein>
    <submittedName>
        <fullName evidence="7">NUDIX domain-containing protein</fullName>
    </submittedName>
</protein>
<feature type="domain" description="Nudix hydrolase" evidence="6">
    <location>
        <begin position="1"/>
        <end position="129"/>
    </location>
</feature>
<dbReference type="InterPro" id="IPR000086">
    <property type="entry name" value="NUDIX_hydrolase_dom"/>
</dbReference>
<accession>A0A938X3S5</accession>
<dbReference type="Gene3D" id="3.90.79.10">
    <property type="entry name" value="Nucleoside Triphosphate Pyrophosphohydrolase"/>
    <property type="match status" value="2"/>
</dbReference>
<reference evidence="7" key="2">
    <citation type="journal article" date="2021" name="Sci. Rep.">
        <title>The distribution of antibiotic resistance genes in chicken gut microbiota commensals.</title>
        <authorList>
            <person name="Juricova H."/>
            <person name="Matiasovicova J."/>
            <person name="Kubasova T."/>
            <person name="Cejkova D."/>
            <person name="Rychlik I."/>
        </authorList>
    </citation>
    <scope>NUCLEOTIDE SEQUENCE</scope>
    <source>
        <strain evidence="7">An420c</strain>
    </source>
</reference>
<dbReference type="EMBL" id="JACJLV010000048">
    <property type="protein sequence ID" value="MBM6827659.1"/>
    <property type="molecule type" value="Genomic_DNA"/>
</dbReference>
<evidence type="ECO:0000256" key="4">
    <source>
        <dbReference type="ARBA" id="ARBA00022801"/>
    </source>
</evidence>
<evidence type="ECO:0000313" key="8">
    <source>
        <dbReference type="Proteomes" id="UP000713880"/>
    </source>
</evidence>
<keyword evidence="8" id="KW-1185">Reference proteome</keyword>
<dbReference type="Proteomes" id="UP000713880">
    <property type="component" value="Unassembled WGS sequence"/>
</dbReference>
<dbReference type="InterPro" id="IPR020084">
    <property type="entry name" value="NUDIX_hydrolase_CS"/>
</dbReference>
<dbReference type="AlphaFoldDB" id="A0A938X3S5"/>
<dbReference type="PRINTS" id="PR01402">
    <property type="entry name" value="MUTATORMUTX"/>
</dbReference>
<dbReference type="PROSITE" id="PS51462">
    <property type="entry name" value="NUDIX"/>
    <property type="match status" value="2"/>
</dbReference>
<dbReference type="GO" id="GO:0005737">
    <property type="term" value="C:cytoplasm"/>
    <property type="evidence" value="ECO:0007669"/>
    <property type="project" value="TreeGrafter"/>
</dbReference>
<evidence type="ECO:0000256" key="3">
    <source>
        <dbReference type="ARBA" id="ARBA00022723"/>
    </source>
</evidence>
<evidence type="ECO:0000313" key="7">
    <source>
        <dbReference type="EMBL" id="MBM6827659.1"/>
    </source>
</evidence>
<dbReference type="InterPro" id="IPR003562">
    <property type="entry name" value="Mutator_MutX_prot"/>
</dbReference>
<comment type="cofactor">
    <cofactor evidence="1">
        <name>Mg(2+)</name>
        <dbReference type="ChEBI" id="CHEBI:18420"/>
    </cofactor>
</comment>
<evidence type="ECO:0000256" key="1">
    <source>
        <dbReference type="ARBA" id="ARBA00001946"/>
    </source>
</evidence>
<name>A0A938X3S5_9CLOT</name>
<organism evidence="7 8">
    <name type="scientific">Mordavella massiliensis</name>
    <dbReference type="NCBI Taxonomy" id="1871024"/>
    <lineage>
        <taxon>Bacteria</taxon>
        <taxon>Bacillati</taxon>
        <taxon>Bacillota</taxon>
        <taxon>Clostridia</taxon>
        <taxon>Eubacteriales</taxon>
        <taxon>Clostridiaceae</taxon>
        <taxon>Mordavella</taxon>
    </lineage>
</organism>
<keyword evidence="3" id="KW-0479">Metal-binding</keyword>
<keyword evidence="5" id="KW-0460">Magnesium</keyword>
<sequence>MTGLSTLCYIEKDGKYLMLHRTVKKKDVNKDKWIGVGGHFEADESPEECVLREVKEETGYTLTSYRYRGIVTFVSGNGVTEYMSLFTADGFEGTPIPCDEGELEWVDIDEVWKLNIWEGDKIFFRLLDEREDFFSLKLVYDGHDRLVSAALDGQPMELFDILNPDGSKSGIVRERGVAHREGSLHGTVHMWIVRPNEAGGYDVLLQKRSACKDSNPGCYDISSAGHIEAGDEPLPAAVREMEEELGLRVRPEELAFIGVHHGAFEAEFYGRMFRDNELSYVYLYTGPVDVTDLKLQEDEVESVLWMDYEECRQQVEAGTLANCIYLDEFRMVGEALEKQSGGQENGRKKGE</sequence>
<dbReference type="SUPFAM" id="SSF55811">
    <property type="entry name" value="Nudix"/>
    <property type="match status" value="2"/>
</dbReference>
<dbReference type="CDD" id="cd18886">
    <property type="entry name" value="NUDIX_MutT_Nudt1"/>
    <property type="match status" value="1"/>
</dbReference>
<dbReference type="CDD" id="cd04692">
    <property type="entry name" value="NUDIX_Hydrolase"/>
    <property type="match status" value="1"/>
</dbReference>
<feature type="domain" description="Nudix hydrolase" evidence="6">
    <location>
        <begin position="183"/>
        <end position="328"/>
    </location>
</feature>
<keyword evidence="4" id="KW-0378">Hydrolase</keyword>
<reference evidence="7" key="1">
    <citation type="submission" date="2020-08" db="EMBL/GenBank/DDBJ databases">
        <authorList>
            <person name="Cejkova D."/>
            <person name="Kubasova T."/>
            <person name="Jahodarova E."/>
            <person name="Rychlik I."/>
        </authorList>
    </citation>
    <scope>NUCLEOTIDE SEQUENCE</scope>
    <source>
        <strain evidence="7">An420c</strain>
    </source>
</reference>
<dbReference type="GO" id="GO:0006281">
    <property type="term" value="P:DNA repair"/>
    <property type="evidence" value="ECO:0007669"/>
    <property type="project" value="InterPro"/>
</dbReference>
<dbReference type="Pfam" id="PF00293">
    <property type="entry name" value="NUDIX"/>
    <property type="match status" value="2"/>
</dbReference>